<feature type="transmembrane region" description="Helical" evidence="1">
    <location>
        <begin position="90"/>
        <end position="109"/>
    </location>
</feature>
<sequence>MGGATSGAVSSLNSRLALAHTPLLNTPQKPVDCRPHRTRTSDSAPMELHYRITPAHTEAWIAEPLKQELLKDDQQHVRAMSTFARWQSRFIGPVMFTLCLIGGCLSIYFPERNFTAEKVIAMVAFALIFIPLWWRFSGRWIKHLQARIAATPIKPQAPLRGLSQRLIETRLRAVEGTYCLNFDDQGFTLLNARGGQSSLAWKQIASVQEIPDFYLVADADMERQGVACFIAKHTDLMPTEAYQQGLQAFLSQCPAALPAH</sequence>
<name>Q4K3J4_PSEF5</name>
<reference evidence="2 3" key="1">
    <citation type="journal article" date="2005" name="Nat. Biotechnol.">
        <title>Complete genome sequence of the plant commensal Pseudomonas fluorescens Pf-5.</title>
        <authorList>
            <person name="Paulsen I.T."/>
            <person name="Press C.M."/>
            <person name="Ravel J."/>
            <person name="Kobayashi D.Y."/>
            <person name="Myers G.S."/>
            <person name="Mavrodi D.V."/>
            <person name="DeBoy R.T."/>
            <person name="Seshadri R."/>
            <person name="Ren Q."/>
            <person name="Madupu R."/>
            <person name="Dodson R.J."/>
            <person name="Durkin A.S."/>
            <person name="Brinkac L.M."/>
            <person name="Daugherty S.C."/>
            <person name="Sullivan S.A."/>
            <person name="Rosovitz M.J."/>
            <person name="Gwinn M.L."/>
            <person name="Zhou L."/>
            <person name="Schneider D.J."/>
            <person name="Cartinhour S.W."/>
            <person name="Nelson W.C."/>
            <person name="Weidman J."/>
            <person name="Watkins K."/>
            <person name="Tran K."/>
            <person name="Khouri H."/>
            <person name="Pierson E.A."/>
            <person name="Pierson L.S.III."/>
            <person name="Thomashow L.S."/>
            <person name="Loper J.E."/>
        </authorList>
    </citation>
    <scope>NUCLEOTIDE SEQUENCE [LARGE SCALE GENOMIC DNA]</scope>
    <source>
        <strain evidence="3">ATCC BAA-477 / NRRL B-23932 / Pf-5</strain>
    </source>
</reference>
<dbReference type="EMBL" id="CP000076">
    <property type="protein sequence ID" value="AAY95319.1"/>
    <property type="molecule type" value="Genomic_DNA"/>
</dbReference>
<organism evidence="2 3">
    <name type="scientific">Pseudomonas fluorescens (strain ATCC BAA-477 / NRRL B-23932 / Pf-5)</name>
    <dbReference type="NCBI Taxonomy" id="220664"/>
    <lineage>
        <taxon>Bacteria</taxon>
        <taxon>Pseudomonadati</taxon>
        <taxon>Pseudomonadota</taxon>
        <taxon>Gammaproteobacteria</taxon>
        <taxon>Pseudomonadales</taxon>
        <taxon>Pseudomonadaceae</taxon>
        <taxon>Pseudomonas</taxon>
    </lineage>
</organism>
<evidence type="ECO:0008006" key="4">
    <source>
        <dbReference type="Google" id="ProtNLM"/>
    </source>
</evidence>
<dbReference type="KEGG" id="pfl:PFL_6131"/>
<dbReference type="HOGENOM" id="CLU_1287979_0_0_6"/>
<protein>
    <recommendedName>
        <fullName evidence="4">YcxB-like protein domain-containing protein</fullName>
    </recommendedName>
</protein>
<feature type="transmembrane region" description="Helical" evidence="1">
    <location>
        <begin position="115"/>
        <end position="134"/>
    </location>
</feature>
<dbReference type="STRING" id="220664.PFL_6131"/>
<evidence type="ECO:0000313" key="3">
    <source>
        <dbReference type="Proteomes" id="UP000008540"/>
    </source>
</evidence>
<keyword evidence="1" id="KW-0472">Membrane</keyword>
<dbReference type="DNASU" id="3480501"/>
<evidence type="ECO:0000256" key="1">
    <source>
        <dbReference type="SAM" id="Phobius"/>
    </source>
</evidence>
<dbReference type="AlphaFoldDB" id="Q4K3J4"/>
<accession>Q4K3J4</accession>
<gene>
    <name evidence="2" type="ordered locus">PFL_6131</name>
</gene>
<dbReference type="Proteomes" id="UP000008540">
    <property type="component" value="Chromosome"/>
</dbReference>
<proteinExistence type="predicted"/>
<keyword evidence="1" id="KW-1133">Transmembrane helix</keyword>
<keyword evidence="1" id="KW-0812">Transmembrane</keyword>
<evidence type="ECO:0000313" key="2">
    <source>
        <dbReference type="EMBL" id="AAY95319.1"/>
    </source>
</evidence>